<evidence type="ECO:0000313" key="2">
    <source>
        <dbReference type="Proteomes" id="UP000596739"/>
    </source>
</evidence>
<organism evidence="1 2">
    <name type="scientific">Clostridium yunnanense</name>
    <dbReference type="NCBI Taxonomy" id="2800325"/>
    <lineage>
        <taxon>Bacteria</taxon>
        <taxon>Bacillati</taxon>
        <taxon>Bacillota</taxon>
        <taxon>Clostridia</taxon>
        <taxon>Eubacteriales</taxon>
        <taxon>Clostridiaceae</taxon>
        <taxon>Clostridium</taxon>
    </lineage>
</organism>
<protein>
    <recommendedName>
        <fullName evidence="3">YopX protein domain-containing protein</fullName>
    </recommendedName>
</protein>
<gene>
    <name evidence="1" type="ORF">JHL18_12995</name>
</gene>
<keyword evidence="2" id="KW-1185">Reference proteome</keyword>
<comment type="caution">
    <text evidence="1">The sequence shown here is derived from an EMBL/GenBank/DDBJ whole genome shotgun (WGS) entry which is preliminary data.</text>
</comment>
<dbReference type="Proteomes" id="UP000596739">
    <property type="component" value="Unassembled WGS sequence"/>
</dbReference>
<proteinExistence type="predicted"/>
<name>A0ABS1EQ43_9CLOT</name>
<sequence>MRKRYWVEITNVYPHGGANWEYGNYLWSPTKDTEGKKIYENMTEVSVGDIIVHFARDIDGKTFVDGESQIATKTAIVSSPPPKPEDWGGREEYYKVELKNFTKYTGNRRREVKEFSMINWDLIENERGKILKFYPFDINGRLNQGKYLCEITEDIYNSI</sequence>
<reference evidence="2" key="1">
    <citation type="submission" date="2021-01" db="EMBL/GenBank/DDBJ databases">
        <title>Genome public.</title>
        <authorList>
            <person name="Liu C."/>
            <person name="Sun Q."/>
        </authorList>
    </citation>
    <scope>NUCLEOTIDE SEQUENCE [LARGE SCALE GENOMIC DNA]</scope>
    <source>
        <strain evidence="2">YIM B02505</strain>
    </source>
</reference>
<accession>A0ABS1EQ43</accession>
<dbReference type="RefSeq" id="WP_200269821.1">
    <property type="nucleotide sequence ID" value="NZ_JAENHN010000037.1"/>
</dbReference>
<evidence type="ECO:0008006" key="3">
    <source>
        <dbReference type="Google" id="ProtNLM"/>
    </source>
</evidence>
<evidence type="ECO:0000313" key="1">
    <source>
        <dbReference type="EMBL" id="MBK1811538.1"/>
    </source>
</evidence>
<dbReference type="EMBL" id="JAENHN010000037">
    <property type="protein sequence ID" value="MBK1811538.1"/>
    <property type="molecule type" value="Genomic_DNA"/>
</dbReference>